<feature type="transmembrane region" description="Helical" evidence="1">
    <location>
        <begin position="18"/>
        <end position="38"/>
    </location>
</feature>
<comment type="caution">
    <text evidence="2">The sequence shown here is derived from an EMBL/GenBank/DDBJ whole genome shotgun (WGS) entry which is preliminary data.</text>
</comment>
<proteinExistence type="predicted"/>
<keyword evidence="1" id="KW-0472">Membrane</keyword>
<dbReference type="AlphaFoldDB" id="A0A0A0IEA7"/>
<evidence type="ECO:0000313" key="3">
    <source>
        <dbReference type="Proteomes" id="UP000030014"/>
    </source>
</evidence>
<evidence type="ECO:0000313" key="2">
    <source>
        <dbReference type="EMBL" id="KGM99287.1"/>
    </source>
</evidence>
<evidence type="ECO:0000256" key="1">
    <source>
        <dbReference type="SAM" id="Phobius"/>
    </source>
</evidence>
<gene>
    <name evidence="2" type="ORF">Z955_08335</name>
</gene>
<dbReference type="EMBL" id="JDRY01000037">
    <property type="protein sequence ID" value="KGM99287.1"/>
    <property type="molecule type" value="Genomic_DNA"/>
</dbReference>
<accession>A0A0A0IEA7</accession>
<reference evidence="2 3" key="1">
    <citation type="submission" date="2014-01" db="EMBL/GenBank/DDBJ databases">
        <title>Plasmidome dynamics in the species complex Clostridium novyi sensu lato converts strains of independent lineages into distinctly different pathogens.</title>
        <authorList>
            <person name="Skarin H."/>
            <person name="Segerman B."/>
        </authorList>
    </citation>
    <scope>NUCLEOTIDE SEQUENCE [LARGE SCALE GENOMIC DNA]</scope>
    <source>
        <strain evidence="2 3">DC5</strain>
    </source>
</reference>
<sequence length="226" mass="25841">MAIISLKGRRDIMSNKKVFIIVSTILISVTLVLGYYIGRNTKTRGLGLYNNKGKKIVAHVTENEKESEENLKKVAKGNTEIFFEIYVKDDNSSIMLERNRKAKDEKLEGKTVSEIKEKYKSQGYVLRSIRDDRIELVRKTNKYKPNNYVLLVENNEIVIAKSDDKGNVFDKKGNILDKEGTGANVNCLRDQDIEKLVKGDDCMQFASIDQLNNGIMSFDIKYEMPE</sequence>
<keyword evidence="1" id="KW-0812">Transmembrane</keyword>
<dbReference type="Proteomes" id="UP000030014">
    <property type="component" value="Unassembled WGS sequence"/>
</dbReference>
<name>A0A0A0IEA7_CLOBO</name>
<keyword evidence="1" id="KW-1133">Transmembrane helix</keyword>
<protein>
    <submittedName>
        <fullName evidence="2">Uncharacterized protein</fullName>
    </submittedName>
</protein>
<organism evidence="2 3">
    <name type="scientific">Clostridium botulinum C/D str. DC5</name>
    <dbReference type="NCBI Taxonomy" id="1443128"/>
    <lineage>
        <taxon>Bacteria</taxon>
        <taxon>Bacillati</taxon>
        <taxon>Bacillota</taxon>
        <taxon>Clostridia</taxon>
        <taxon>Eubacteriales</taxon>
        <taxon>Clostridiaceae</taxon>
        <taxon>Clostridium</taxon>
    </lineage>
</organism>